<dbReference type="AlphaFoldDB" id="A0A370BJU4"/>
<accession>A0A370BJU4</accession>
<protein>
    <submittedName>
        <fullName evidence="2">Uncharacterized protein</fullName>
    </submittedName>
</protein>
<dbReference type="Proteomes" id="UP000253845">
    <property type="component" value="Unassembled WGS sequence"/>
</dbReference>
<sequence>MIAADYLANLGIDFLVVSVRVGRGSVLNDSLGPTAGFLSRTGARGPRRSVARADDDDVLPTAACITLTELNCEWPLGVSVVGEDGPCESYVAQSRIGESSTGGVVWFTAHELRDGRLSRQIDEGRWMDASPSDDAVADALAPDLPLSGSLPMQDNHIVSPSCSTTIVVTAECDLFRLPSDRGREREREGRQKNYGEHPITDHHHHFHLPSTKYSSQLGI</sequence>
<name>A0A370BJU4_ASPNG</name>
<organism evidence="2 3">
    <name type="scientific">Aspergillus niger ATCC 13496</name>
    <dbReference type="NCBI Taxonomy" id="1353008"/>
    <lineage>
        <taxon>Eukaryota</taxon>
        <taxon>Fungi</taxon>
        <taxon>Dikarya</taxon>
        <taxon>Ascomycota</taxon>
        <taxon>Pezizomycotina</taxon>
        <taxon>Eurotiomycetes</taxon>
        <taxon>Eurotiomycetidae</taxon>
        <taxon>Eurotiales</taxon>
        <taxon>Aspergillaceae</taxon>
        <taxon>Aspergillus</taxon>
        <taxon>Aspergillus subgen. Circumdati</taxon>
    </lineage>
</organism>
<dbReference type="VEuPathDB" id="FungiDB:M747DRAFT_290728"/>
<evidence type="ECO:0000313" key="2">
    <source>
        <dbReference type="EMBL" id="RDH14360.1"/>
    </source>
</evidence>
<dbReference type="EMBL" id="KZ851969">
    <property type="protein sequence ID" value="RDH14360.1"/>
    <property type="molecule type" value="Genomic_DNA"/>
</dbReference>
<reference evidence="2 3" key="1">
    <citation type="submission" date="2018-07" db="EMBL/GenBank/DDBJ databases">
        <title>Section-level genome sequencing of Aspergillus section Nigri to investigate inter- and intra-species variation.</title>
        <authorList>
            <consortium name="DOE Joint Genome Institute"/>
            <person name="Vesth T.C."/>
            <person name="Nybo J.L."/>
            <person name="Theobald S."/>
            <person name="Frisvad J.C."/>
            <person name="Larsen T.O."/>
            <person name="Nielsen K.F."/>
            <person name="Hoof J.B."/>
            <person name="Brandl J."/>
            <person name="Salamov A."/>
            <person name="Riley R."/>
            <person name="Gladden J.M."/>
            <person name="Phatale P."/>
            <person name="Nielsen M.T."/>
            <person name="Lyhne E.K."/>
            <person name="Kogle M.E."/>
            <person name="Strasser K."/>
            <person name="McDonnell E."/>
            <person name="Barry K."/>
            <person name="Clum A."/>
            <person name="Chen C."/>
            <person name="Nolan M."/>
            <person name="Sandor L."/>
            <person name="Kuo A."/>
            <person name="Lipzen A."/>
            <person name="Hainaut M."/>
            <person name="Drula E."/>
            <person name="Tsang A."/>
            <person name="Magnuson J.K."/>
            <person name="Henrissat B."/>
            <person name="Wiebenga A."/>
            <person name="Simmons B.A."/>
            <person name="Makela M.R."/>
            <person name="De vries R.P."/>
            <person name="Grigoriev I.V."/>
            <person name="Mortensen U.H."/>
            <person name="Baker S.E."/>
            <person name="Andersen M.R."/>
        </authorList>
    </citation>
    <scope>NUCLEOTIDE SEQUENCE [LARGE SCALE GENOMIC DNA]</scope>
    <source>
        <strain evidence="2 3">ATCC 13496</strain>
    </source>
</reference>
<feature type="compositionally biased region" description="Basic and acidic residues" evidence="1">
    <location>
        <begin position="179"/>
        <end position="201"/>
    </location>
</feature>
<evidence type="ECO:0000256" key="1">
    <source>
        <dbReference type="SAM" id="MobiDB-lite"/>
    </source>
</evidence>
<feature type="region of interest" description="Disordered" evidence="1">
    <location>
        <begin position="179"/>
        <end position="219"/>
    </location>
</feature>
<gene>
    <name evidence="2" type="ORF">M747DRAFT_290728</name>
</gene>
<evidence type="ECO:0000313" key="3">
    <source>
        <dbReference type="Proteomes" id="UP000253845"/>
    </source>
</evidence>
<proteinExistence type="predicted"/>